<organism evidence="6 7">
    <name type="scientific">Microbaculum marinum</name>
    <dbReference type="NCBI Taxonomy" id="1764581"/>
    <lineage>
        <taxon>Bacteria</taxon>
        <taxon>Pseudomonadati</taxon>
        <taxon>Pseudomonadota</taxon>
        <taxon>Alphaproteobacteria</taxon>
        <taxon>Hyphomicrobiales</taxon>
        <taxon>Tepidamorphaceae</taxon>
        <taxon>Microbaculum</taxon>
    </lineage>
</organism>
<comment type="pathway">
    <text evidence="1">Lipid metabolism.</text>
</comment>
<reference evidence="6 7" key="1">
    <citation type="submission" date="2024-02" db="EMBL/GenBank/DDBJ databases">
        <title>Genome analysis and characterization of Microbaculum marinisediminis sp. nov., isolated from marine sediment.</title>
        <authorList>
            <person name="Du Z.-J."/>
            <person name="Ye Y.-Q."/>
            <person name="Zhang Z.-R."/>
            <person name="Yuan S.-M."/>
            <person name="Zhang X.-Y."/>
        </authorList>
    </citation>
    <scope>NUCLEOTIDE SEQUENCE [LARGE SCALE GENOMIC DNA]</scope>
    <source>
        <strain evidence="6 7">SDUM1044001</strain>
    </source>
</reference>
<dbReference type="PANTHER" id="PTHR44307">
    <property type="entry name" value="PHOSPHOETHANOLAMINE METHYLTRANSFERASE"/>
    <property type="match status" value="1"/>
</dbReference>
<evidence type="ECO:0000256" key="2">
    <source>
        <dbReference type="ARBA" id="ARBA00022603"/>
    </source>
</evidence>
<dbReference type="AlphaFoldDB" id="A0AAW9RPG4"/>
<dbReference type="InterPro" id="IPR029063">
    <property type="entry name" value="SAM-dependent_MTases_sf"/>
</dbReference>
<dbReference type="GO" id="GO:0008757">
    <property type="term" value="F:S-adenosylmethionine-dependent methyltransferase activity"/>
    <property type="evidence" value="ECO:0007669"/>
    <property type="project" value="InterPro"/>
</dbReference>
<name>A0AAW9RPG4_9HYPH</name>
<dbReference type="SUPFAM" id="SSF53335">
    <property type="entry name" value="S-adenosyl-L-methionine-dependent methyltransferases"/>
    <property type="match status" value="1"/>
</dbReference>
<evidence type="ECO:0000256" key="4">
    <source>
        <dbReference type="ARBA" id="ARBA00025707"/>
    </source>
</evidence>
<evidence type="ECO:0000313" key="7">
    <source>
        <dbReference type="Proteomes" id="UP001378188"/>
    </source>
</evidence>
<gene>
    <name evidence="6" type="ORF">V3328_01615</name>
</gene>
<dbReference type="GO" id="GO:0032259">
    <property type="term" value="P:methylation"/>
    <property type="evidence" value="ECO:0007669"/>
    <property type="project" value="UniProtKB-KW"/>
</dbReference>
<keyword evidence="2 6" id="KW-0489">Methyltransferase</keyword>
<sequence>MRAEPEGSGYAGGHLALLQLIWGEGFLSPGGPAEVGLILDGLDLAGRRVLDIGCGVGGIDRLIAQDHSVAEVVGIDVEAPLVDEARRATAGSAVAGKVRFELVEPGPLPFADASFDAVFSKDSILHVPDKQALARDIFRLLRPGGVFAASDWMTGREGPPTPQMQRYLDAEGLGFVMATQAHYRTELEAAGFVDISFFDRNAWYRDLAREEEAALAGPLRETILARTDEAFLDQQLDVWRTMRIVLDSGELRPTHIRAVKPPTDVPEGDHVEP</sequence>
<proteinExistence type="predicted"/>
<evidence type="ECO:0000256" key="1">
    <source>
        <dbReference type="ARBA" id="ARBA00005189"/>
    </source>
</evidence>
<dbReference type="InterPro" id="IPR013216">
    <property type="entry name" value="Methyltransf_11"/>
</dbReference>
<evidence type="ECO:0000313" key="6">
    <source>
        <dbReference type="EMBL" id="MEJ8570155.1"/>
    </source>
</evidence>
<accession>A0AAW9RPG4</accession>
<comment type="pathway">
    <text evidence="4">Phospholipid metabolism.</text>
</comment>
<dbReference type="RefSeq" id="WP_340327892.1">
    <property type="nucleotide sequence ID" value="NZ_JAZHOF010000001.1"/>
</dbReference>
<comment type="caution">
    <text evidence="6">The sequence shown here is derived from an EMBL/GenBank/DDBJ whole genome shotgun (WGS) entry which is preliminary data.</text>
</comment>
<dbReference type="PANTHER" id="PTHR44307:SF2">
    <property type="entry name" value="PHOSPHOETHANOLAMINE METHYLTRANSFERASE ISOFORM X1"/>
    <property type="match status" value="1"/>
</dbReference>
<protein>
    <submittedName>
        <fullName evidence="6">Methyltransferase domain-containing protein</fullName>
    </submittedName>
</protein>
<evidence type="ECO:0000259" key="5">
    <source>
        <dbReference type="Pfam" id="PF08241"/>
    </source>
</evidence>
<feature type="domain" description="Methyltransferase type 11" evidence="5">
    <location>
        <begin position="50"/>
        <end position="148"/>
    </location>
</feature>
<dbReference type="EMBL" id="JAZHOF010000001">
    <property type="protein sequence ID" value="MEJ8570155.1"/>
    <property type="molecule type" value="Genomic_DNA"/>
</dbReference>
<dbReference type="Proteomes" id="UP001378188">
    <property type="component" value="Unassembled WGS sequence"/>
</dbReference>
<evidence type="ECO:0000256" key="3">
    <source>
        <dbReference type="ARBA" id="ARBA00022679"/>
    </source>
</evidence>
<keyword evidence="7" id="KW-1185">Reference proteome</keyword>
<dbReference type="CDD" id="cd02440">
    <property type="entry name" value="AdoMet_MTases"/>
    <property type="match status" value="1"/>
</dbReference>
<dbReference type="Gene3D" id="3.40.50.150">
    <property type="entry name" value="Vaccinia Virus protein VP39"/>
    <property type="match status" value="1"/>
</dbReference>
<dbReference type="Pfam" id="PF08241">
    <property type="entry name" value="Methyltransf_11"/>
    <property type="match status" value="1"/>
</dbReference>
<keyword evidence="3" id="KW-0808">Transferase</keyword>